<keyword evidence="2" id="KW-1185">Reference proteome</keyword>
<evidence type="ECO:0000313" key="2">
    <source>
        <dbReference type="Proteomes" id="UP000887159"/>
    </source>
</evidence>
<protein>
    <submittedName>
        <fullName evidence="1">Transposable element Tcb1 transposase</fullName>
    </submittedName>
</protein>
<proteinExistence type="predicted"/>
<name>A0A8X6RYP4_TRICX</name>
<dbReference type="AlphaFoldDB" id="A0A8X6RYP4"/>
<reference evidence="1" key="1">
    <citation type="submission" date="2020-08" db="EMBL/GenBank/DDBJ databases">
        <title>Multicomponent nature underlies the extraordinary mechanical properties of spider dragline silk.</title>
        <authorList>
            <person name="Kono N."/>
            <person name="Nakamura H."/>
            <person name="Mori M."/>
            <person name="Yoshida Y."/>
            <person name="Ohtoshi R."/>
            <person name="Malay A.D."/>
            <person name="Moran D.A.P."/>
            <person name="Tomita M."/>
            <person name="Numata K."/>
            <person name="Arakawa K."/>
        </authorList>
    </citation>
    <scope>NUCLEOTIDE SEQUENCE</scope>
</reference>
<dbReference type="EMBL" id="BMAU01021225">
    <property type="protein sequence ID" value="GFY01225.1"/>
    <property type="molecule type" value="Genomic_DNA"/>
</dbReference>
<dbReference type="Proteomes" id="UP000887159">
    <property type="component" value="Unassembled WGS sequence"/>
</dbReference>
<evidence type="ECO:0000313" key="1">
    <source>
        <dbReference type="EMBL" id="GFY01225.1"/>
    </source>
</evidence>
<accession>A0A8X6RYP4</accession>
<gene>
    <name evidence="1" type="primary">NCL1_17827</name>
    <name evidence="1" type="ORF">TNCV_5076921</name>
</gene>
<sequence length="107" mass="12327">MTFCNHMCFHSCNGFQEHFSARQFSASHGKGVTRLSPHYYYPSLACPIPRFVSNHAYVVSFGMTSWASHAFERSRDKATANMERNVSSLHIEIVCLNDRPYRIVHSR</sequence>
<organism evidence="1 2">
    <name type="scientific">Trichonephila clavipes</name>
    <name type="common">Golden silk orbweaver</name>
    <name type="synonym">Nephila clavipes</name>
    <dbReference type="NCBI Taxonomy" id="2585209"/>
    <lineage>
        <taxon>Eukaryota</taxon>
        <taxon>Metazoa</taxon>
        <taxon>Ecdysozoa</taxon>
        <taxon>Arthropoda</taxon>
        <taxon>Chelicerata</taxon>
        <taxon>Arachnida</taxon>
        <taxon>Araneae</taxon>
        <taxon>Araneomorphae</taxon>
        <taxon>Entelegynae</taxon>
        <taxon>Araneoidea</taxon>
        <taxon>Nephilidae</taxon>
        <taxon>Trichonephila</taxon>
    </lineage>
</organism>
<comment type="caution">
    <text evidence="1">The sequence shown here is derived from an EMBL/GenBank/DDBJ whole genome shotgun (WGS) entry which is preliminary data.</text>
</comment>